<proteinExistence type="predicted"/>
<dbReference type="Proteomes" id="UP001499878">
    <property type="component" value="Unassembled WGS sequence"/>
</dbReference>
<evidence type="ECO:0000313" key="1">
    <source>
        <dbReference type="EMBL" id="GAA5213937.1"/>
    </source>
</evidence>
<dbReference type="EMBL" id="BAABJR010000016">
    <property type="protein sequence ID" value="GAA5213937.1"/>
    <property type="molecule type" value="Genomic_DNA"/>
</dbReference>
<reference evidence="2" key="1">
    <citation type="journal article" date="2019" name="Int. J. Syst. Evol. Microbiol.">
        <title>The Global Catalogue of Microorganisms (GCM) 10K type strain sequencing project: providing services to taxonomists for standard genome sequencing and annotation.</title>
        <authorList>
            <consortium name="The Broad Institute Genomics Platform"/>
            <consortium name="The Broad Institute Genome Sequencing Center for Infectious Disease"/>
            <person name="Wu L."/>
            <person name="Ma J."/>
        </authorList>
    </citation>
    <scope>NUCLEOTIDE SEQUENCE [LARGE SCALE GENOMIC DNA]</scope>
    <source>
        <strain evidence="2">JCM 18306</strain>
    </source>
</reference>
<organism evidence="1 2">
    <name type="scientific">Streptomyces thinghirensis</name>
    <dbReference type="NCBI Taxonomy" id="551547"/>
    <lineage>
        <taxon>Bacteria</taxon>
        <taxon>Bacillati</taxon>
        <taxon>Actinomycetota</taxon>
        <taxon>Actinomycetes</taxon>
        <taxon>Kitasatosporales</taxon>
        <taxon>Streptomycetaceae</taxon>
        <taxon>Streptomyces</taxon>
    </lineage>
</organism>
<accession>A0ABP9TC16</accession>
<keyword evidence="2" id="KW-1185">Reference proteome</keyword>
<gene>
    <name evidence="1" type="ORF">GCM10023323_56860</name>
</gene>
<evidence type="ECO:0000313" key="2">
    <source>
        <dbReference type="Proteomes" id="UP001499878"/>
    </source>
</evidence>
<protein>
    <submittedName>
        <fullName evidence="1">Uncharacterized protein</fullName>
    </submittedName>
</protein>
<dbReference type="RefSeq" id="WP_310874255.1">
    <property type="nucleotide sequence ID" value="NZ_BAABJR010000016.1"/>
</dbReference>
<sequence length="75" mass="8318">MPILAALAVLCVVMAAAVTVLVRRDRRRWSGGSDTARIEARATNGLREARRWSRAADPFSVATGLVRHRHDERGH</sequence>
<name>A0ABP9TC16_9ACTN</name>
<comment type="caution">
    <text evidence="1">The sequence shown here is derived from an EMBL/GenBank/DDBJ whole genome shotgun (WGS) entry which is preliminary data.</text>
</comment>